<feature type="signal peptide" evidence="3">
    <location>
        <begin position="1"/>
        <end position="22"/>
    </location>
</feature>
<dbReference type="AlphaFoldDB" id="A0A6G4UB99"/>
<dbReference type="Proteomes" id="UP000481583">
    <property type="component" value="Unassembled WGS sequence"/>
</dbReference>
<name>A0A6G4UB99_9ACTN</name>
<dbReference type="Pfam" id="PF09587">
    <property type="entry name" value="PGA_cap"/>
    <property type="match status" value="1"/>
</dbReference>
<accession>A0A6G4UB99</accession>
<evidence type="ECO:0000259" key="4">
    <source>
        <dbReference type="SMART" id="SM00854"/>
    </source>
</evidence>
<feature type="compositionally biased region" description="Basic and acidic residues" evidence="2">
    <location>
        <begin position="365"/>
        <end position="375"/>
    </location>
</feature>
<comment type="similarity">
    <text evidence="1">Belongs to the CapA family.</text>
</comment>
<protein>
    <submittedName>
        <fullName evidence="5">CapA family protein</fullName>
    </submittedName>
</protein>
<evidence type="ECO:0000256" key="2">
    <source>
        <dbReference type="SAM" id="MobiDB-lite"/>
    </source>
</evidence>
<evidence type="ECO:0000256" key="1">
    <source>
        <dbReference type="ARBA" id="ARBA00005662"/>
    </source>
</evidence>
<organism evidence="5 6">
    <name type="scientific">Streptomyces coryli</name>
    <dbReference type="NCBI Taxonomy" id="1128680"/>
    <lineage>
        <taxon>Bacteria</taxon>
        <taxon>Bacillati</taxon>
        <taxon>Actinomycetota</taxon>
        <taxon>Actinomycetes</taxon>
        <taxon>Kitasatosporales</taxon>
        <taxon>Streptomycetaceae</taxon>
        <taxon>Streptomyces</taxon>
    </lineage>
</organism>
<dbReference type="InterPro" id="IPR019079">
    <property type="entry name" value="Capsule_synth_CapA"/>
</dbReference>
<gene>
    <name evidence="5" type="ORF">G5C51_36025</name>
</gene>
<evidence type="ECO:0000256" key="3">
    <source>
        <dbReference type="SAM" id="SignalP"/>
    </source>
</evidence>
<evidence type="ECO:0000313" key="5">
    <source>
        <dbReference type="EMBL" id="NGN69282.1"/>
    </source>
</evidence>
<sequence>MAATAAASITAIAAGIALIGSAAGAPHERDGTSRPVAVPTDHHPFTLLATGDVIPYPSIMAQAKADAGGADYDFRPIFEGVRPVVQSADIALCHLETTFAPAAGPFTGYPDFASPPQLAAALRDTGYDGCSTASNHALDQGTAGIDRTLIALDDAGVKHAGTGRSKDEAAQPALLRAGGARVAQLSYTLHTNDKTAPPSRPWSVNLLDTDRIVADARAARKAGADLVVVSVHWGTEWQQAPDRTQLVVADRLTKARTEKGGRKAIDLVIGTHNHTPQPYEKVNGTWVVYGLGDQVASFGPEKALGNDSSAARFTFTPRGRGWRVTKAEYLPQHADAGPPFRVGFATPDTYPEPRDRIRAGVLSRGAERDGLHEGDPGNPVGDET</sequence>
<reference evidence="5 6" key="1">
    <citation type="submission" date="2020-02" db="EMBL/GenBank/DDBJ databases">
        <title>Whole-genome analyses of novel actinobacteria.</title>
        <authorList>
            <person name="Sahin N."/>
        </authorList>
    </citation>
    <scope>NUCLEOTIDE SEQUENCE [LARGE SCALE GENOMIC DNA]</scope>
    <source>
        <strain evidence="5 6">A7024</strain>
    </source>
</reference>
<feature type="domain" description="Capsule synthesis protein CapA" evidence="4">
    <location>
        <begin position="46"/>
        <end position="298"/>
    </location>
</feature>
<keyword evidence="3" id="KW-0732">Signal</keyword>
<feature type="chain" id="PRO_5026084918" evidence="3">
    <location>
        <begin position="23"/>
        <end position="384"/>
    </location>
</feature>
<dbReference type="PANTHER" id="PTHR33393">
    <property type="entry name" value="POLYGLUTAMINE SYNTHESIS ACCESSORY PROTEIN RV0574C-RELATED"/>
    <property type="match status" value="1"/>
</dbReference>
<dbReference type="SMART" id="SM00854">
    <property type="entry name" value="PGA_cap"/>
    <property type="match status" value="1"/>
</dbReference>
<dbReference type="SUPFAM" id="SSF56300">
    <property type="entry name" value="Metallo-dependent phosphatases"/>
    <property type="match status" value="1"/>
</dbReference>
<dbReference type="InterPro" id="IPR029052">
    <property type="entry name" value="Metallo-depent_PP-like"/>
</dbReference>
<keyword evidence="6" id="KW-1185">Reference proteome</keyword>
<dbReference type="PANTHER" id="PTHR33393:SF13">
    <property type="entry name" value="PGA BIOSYNTHESIS PROTEIN CAPA"/>
    <property type="match status" value="1"/>
</dbReference>
<evidence type="ECO:0000313" key="6">
    <source>
        <dbReference type="Proteomes" id="UP000481583"/>
    </source>
</evidence>
<dbReference type="InterPro" id="IPR052169">
    <property type="entry name" value="CW_Biosynth-Accessory"/>
</dbReference>
<comment type="caution">
    <text evidence="5">The sequence shown here is derived from an EMBL/GenBank/DDBJ whole genome shotgun (WGS) entry which is preliminary data.</text>
</comment>
<dbReference type="Gene3D" id="3.60.21.10">
    <property type="match status" value="1"/>
</dbReference>
<dbReference type="CDD" id="cd07381">
    <property type="entry name" value="MPP_CapA"/>
    <property type="match status" value="1"/>
</dbReference>
<feature type="region of interest" description="Disordered" evidence="2">
    <location>
        <begin position="338"/>
        <end position="384"/>
    </location>
</feature>
<proteinExistence type="inferred from homology"/>
<dbReference type="EMBL" id="JAAKZV010000277">
    <property type="protein sequence ID" value="NGN69282.1"/>
    <property type="molecule type" value="Genomic_DNA"/>
</dbReference>